<evidence type="ECO:0000313" key="2">
    <source>
        <dbReference type="EMBL" id="WIW70582.1"/>
    </source>
</evidence>
<gene>
    <name evidence="2" type="ORF">P3F81_11960</name>
</gene>
<evidence type="ECO:0000259" key="1">
    <source>
        <dbReference type="Pfam" id="PF05239"/>
    </source>
</evidence>
<dbReference type="SUPFAM" id="SSF50346">
    <property type="entry name" value="PRC-barrel domain"/>
    <property type="match status" value="2"/>
</dbReference>
<organism evidence="2 3">
    <name type="scientific">Selenobaculum gibii</name>
    <dbReference type="NCBI Taxonomy" id="3054208"/>
    <lineage>
        <taxon>Bacteria</taxon>
        <taxon>Bacillati</taxon>
        <taxon>Bacillota</taxon>
        <taxon>Negativicutes</taxon>
        <taxon>Selenomonadales</taxon>
        <taxon>Selenomonadaceae</taxon>
        <taxon>Selenobaculum</taxon>
    </lineage>
</organism>
<protein>
    <submittedName>
        <fullName evidence="2">PRC-barrel domain-containing protein</fullName>
    </submittedName>
</protein>
<accession>A0A9Y2AIP6</accession>
<proteinExistence type="predicted"/>
<reference evidence="2" key="1">
    <citation type="submission" date="2023-03" db="EMBL/GenBank/DDBJ databases">
        <title>Selenobaculum gbiensis gen. nov. sp. nov., a new bacterium isolated from the gut microbiota of IBD patient.</title>
        <authorList>
            <person name="Yeo S."/>
            <person name="Park H."/>
            <person name="Huh C.S."/>
        </authorList>
    </citation>
    <scope>NUCLEOTIDE SEQUENCE</scope>
    <source>
        <strain evidence="2">ICN-92133</strain>
    </source>
</reference>
<dbReference type="Gene3D" id="2.30.30.240">
    <property type="entry name" value="PRC-barrel domain"/>
    <property type="match status" value="1"/>
</dbReference>
<feature type="domain" description="PRC-barrel" evidence="1">
    <location>
        <begin position="92"/>
        <end position="148"/>
    </location>
</feature>
<keyword evidence="3" id="KW-1185">Reference proteome</keyword>
<dbReference type="AlphaFoldDB" id="A0A9Y2AIP6"/>
<dbReference type="EMBL" id="CP120678">
    <property type="protein sequence ID" value="WIW70582.1"/>
    <property type="molecule type" value="Genomic_DNA"/>
</dbReference>
<evidence type="ECO:0000313" key="3">
    <source>
        <dbReference type="Proteomes" id="UP001243623"/>
    </source>
</evidence>
<sequence>MKKSINILGLPIISIIECSELGTSKGLMIDANKGIVAGILIEDDEWFRGAKILPFDAITAIGNDAITIMNDTDIIPLTEGADYEPLLVENIKIIGTKVITKTGRLYGKVTEIMIDDAGKIAECEIMNSHNVVVTLAADKISTYGKHVTIIENVEIEPIAPEPIKPTPLAQQSKILKSNQIDPAPIHPPLMKATSFIKPNHMSDDEYKKTLLGHRAKFRLTTDSGVVIIEAGGEVTQEVLQKATLSKKIPELALCLQ</sequence>
<name>A0A9Y2AIP6_9FIRM</name>
<dbReference type="InterPro" id="IPR011033">
    <property type="entry name" value="PRC_barrel-like_sf"/>
</dbReference>
<dbReference type="Proteomes" id="UP001243623">
    <property type="component" value="Chromosome"/>
</dbReference>
<dbReference type="KEGG" id="sgbi:P3F81_11960"/>
<dbReference type="RefSeq" id="WP_147669552.1">
    <property type="nucleotide sequence ID" value="NZ_CP120678.1"/>
</dbReference>
<dbReference type="Pfam" id="PF05239">
    <property type="entry name" value="PRC"/>
    <property type="match status" value="1"/>
</dbReference>
<dbReference type="InterPro" id="IPR027275">
    <property type="entry name" value="PRC-brl_dom"/>
</dbReference>